<protein>
    <submittedName>
        <fullName evidence="1">Uncharacterized protein</fullName>
    </submittedName>
</protein>
<evidence type="ECO:0000313" key="1">
    <source>
        <dbReference type="EMBL" id="MPD00135.1"/>
    </source>
</evidence>
<organism evidence="1 2">
    <name type="scientific">Portunus trituberculatus</name>
    <name type="common">Swimming crab</name>
    <name type="synonym">Neptunus trituberculatus</name>
    <dbReference type="NCBI Taxonomy" id="210409"/>
    <lineage>
        <taxon>Eukaryota</taxon>
        <taxon>Metazoa</taxon>
        <taxon>Ecdysozoa</taxon>
        <taxon>Arthropoda</taxon>
        <taxon>Crustacea</taxon>
        <taxon>Multicrustacea</taxon>
        <taxon>Malacostraca</taxon>
        <taxon>Eumalacostraca</taxon>
        <taxon>Eucarida</taxon>
        <taxon>Decapoda</taxon>
        <taxon>Pleocyemata</taxon>
        <taxon>Brachyura</taxon>
        <taxon>Eubrachyura</taxon>
        <taxon>Portunoidea</taxon>
        <taxon>Portunidae</taxon>
        <taxon>Portuninae</taxon>
        <taxon>Portunus</taxon>
    </lineage>
</organism>
<dbReference type="AlphaFoldDB" id="A0A5B7K651"/>
<comment type="caution">
    <text evidence="1">The sequence shown here is derived from an EMBL/GenBank/DDBJ whole genome shotgun (WGS) entry which is preliminary data.</text>
</comment>
<keyword evidence="2" id="KW-1185">Reference proteome</keyword>
<sequence length="68" mass="7963">MNNNYDTITKNEFILMFVSCEINFSHFPQCSCLDVQRKACTAQALDQKREYVEKGLVTQPNLCKYYTD</sequence>
<reference evidence="1 2" key="1">
    <citation type="submission" date="2019-05" db="EMBL/GenBank/DDBJ databases">
        <title>Another draft genome of Portunus trituberculatus and its Hox gene families provides insights of decapod evolution.</title>
        <authorList>
            <person name="Jeong J.-H."/>
            <person name="Song I."/>
            <person name="Kim S."/>
            <person name="Choi T."/>
            <person name="Kim D."/>
            <person name="Ryu S."/>
            <person name="Kim W."/>
        </authorList>
    </citation>
    <scope>NUCLEOTIDE SEQUENCE [LARGE SCALE GENOMIC DNA]</scope>
    <source>
        <tissue evidence="1">Muscle</tissue>
    </source>
</reference>
<dbReference type="EMBL" id="VSRR010121521">
    <property type="protein sequence ID" value="MPD00135.1"/>
    <property type="molecule type" value="Genomic_DNA"/>
</dbReference>
<accession>A0A5B7K651</accession>
<name>A0A5B7K651_PORTR</name>
<proteinExistence type="predicted"/>
<evidence type="ECO:0000313" key="2">
    <source>
        <dbReference type="Proteomes" id="UP000324222"/>
    </source>
</evidence>
<gene>
    <name evidence="1" type="ORF">E2C01_095588</name>
</gene>
<dbReference type="Proteomes" id="UP000324222">
    <property type="component" value="Unassembled WGS sequence"/>
</dbReference>